<dbReference type="InterPro" id="IPR006528">
    <property type="entry name" value="Phage_head_morphogenesis_dom"/>
</dbReference>
<name>A0A386KQ03_9CAUD</name>
<feature type="domain" description="Phage head morphogenesis" evidence="2">
    <location>
        <begin position="182"/>
        <end position="292"/>
    </location>
</feature>
<organism evidence="3 4">
    <name type="scientific">Microbacterium phage ValentiniPuff</name>
    <dbReference type="NCBI Taxonomy" id="2315705"/>
    <lineage>
        <taxon>Viruses</taxon>
        <taxon>Duplodnaviria</taxon>
        <taxon>Heunggongvirae</taxon>
        <taxon>Uroviricota</taxon>
        <taxon>Caudoviricetes</taxon>
        <taxon>Valentinivirus</taxon>
        <taxon>Valentinivirus valentinipuff</taxon>
    </lineage>
</organism>
<dbReference type="Proteomes" id="UP000281993">
    <property type="component" value="Segment"/>
</dbReference>
<evidence type="ECO:0000259" key="2">
    <source>
        <dbReference type="Pfam" id="PF04233"/>
    </source>
</evidence>
<evidence type="ECO:0000313" key="3">
    <source>
        <dbReference type="EMBL" id="AYD87310.1"/>
    </source>
</evidence>
<feature type="compositionally biased region" description="Basic and acidic residues" evidence="1">
    <location>
        <begin position="7"/>
        <end position="23"/>
    </location>
</feature>
<evidence type="ECO:0000313" key="4">
    <source>
        <dbReference type="Proteomes" id="UP000281993"/>
    </source>
</evidence>
<dbReference type="EMBL" id="MH825712">
    <property type="protein sequence ID" value="AYD87310.1"/>
    <property type="molecule type" value="Genomic_DNA"/>
</dbReference>
<protein>
    <submittedName>
        <fullName evidence="3">MuF-like minor capsid protein</fullName>
    </submittedName>
</protein>
<feature type="region of interest" description="Disordered" evidence="1">
    <location>
        <begin position="1"/>
        <end position="23"/>
    </location>
</feature>
<dbReference type="Pfam" id="PF04233">
    <property type="entry name" value="Phage_Mu_F"/>
    <property type="match status" value="1"/>
</dbReference>
<reference evidence="3 4" key="1">
    <citation type="submission" date="2018-08" db="EMBL/GenBank/DDBJ databases">
        <authorList>
            <person name="Preder H."/>
            <person name="Servin-Meza L.A."/>
            <person name="Bonilla J.A."/>
            <person name="Klyczek K."/>
            <person name="Garlena R.A."/>
            <person name="Russell D.A."/>
            <person name="Pope W.H."/>
            <person name="Jacobs-Sera D."/>
            <person name="Hatfull G.F."/>
        </authorList>
    </citation>
    <scope>NUCLEOTIDE SEQUENCE [LARGE SCALE GENOMIC DNA]</scope>
</reference>
<proteinExistence type="predicted"/>
<evidence type="ECO:0000256" key="1">
    <source>
        <dbReference type="SAM" id="MobiDB-lite"/>
    </source>
</evidence>
<keyword evidence="4" id="KW-1185">Reference proteome</keyword>
<gene>
    <name evidence="3" type="primary">6</name>
    <name evidence="3" type="ORF">SEA_VALENTINIPUFF_6</name>
</gene>
<accession>A0A386KQ03</accession>
<sequence>MLLLSKAADKAPRRGPGPEDPVKQERAIGQVVFNALRGVVNSLDDATIALLDPSRIVASINWLEVGETLMQVADPLEQVITNAAAEVIPKTQLAKATLVLDEPLPIEFEMINQLAVAFAAEHSGALVMEISTKMRDSIATMLTGLVAGQLPRHSLLQLLRLTIPLHSAWAEVVDRVYADTYLENIESGASPAKADQIAQRRAYVRSERLLSARVKNIARSEAMRAMNEGKWSGWSQQIGDGWMPVDSLKEWLEGRSPCKECAPLVGEIRLWDEPFSNGQMMPPQHPSCRCTAALLPPDREYVQARERQLAAG</sequence>